<proteinExistence type="predicted"/>
<dbReference type="Proteomes" id="UP001165064">
    <property type="component" value="Unassembled WGS sequence"/>
</dbReference>
<protein>
    <submittedName>
        <fullName evidence="1">Unnamed protein product</fullName>
    </submittedName>
</protein>
<accession>A0ACB5TZT8</accession>
<gene>
    <name evidence="1" type="ORF">Amon02_001046200</name>
</gene>
<name>A0ACB5TZT8_AMBMO</name>
<reference evidence="1" key="1">
    <citation type="submission" date="2023-04" db="EMBL/GenBank/DDBJ databases">
        <title>Ambrosiozyma monospora NBRC 10751.</title>
        <authorList>
            <person name="Ichikawa N."/>
            <person name="Sato H."/>
            <person name="Tonouchi N."/>
        </authorList>
    </citation>
    <scope>NUCLEOTIDE SEQUENCE</scope>
    <source>
        <strain evidence="1">NBRC 10751</strain>
    </source>
</reference>
<dbReference type="EMBL" id="BSXS01010477">
    <property type="protein sequence ID" value="GME98340.1"/>
    <property type="molecule type" value="Genomic_DNA"/>
</dbReference>
<organism evidence="1 2">
    <name type="scientific">Ambrosiozyma monospora</name>
    <name type="common">Yeast</name>
    <name type="synonym">Endomycopsis monosporus</name>
    <dbReference type="NCBI Taxonomy" id="43982"/>
    <lineage>
        <taxon>Eukaryota</taxon>
        <taxon>Fungi</taxon>
        <taxon>Dikarya</taxon>
        <taxon>Ascomycota</taxon>
        <taxon>Saccharomycotina</taxon>
        <taxon>Pichiomycetes</taxon>
        <taxon>Pichiales</taxon>
        <taxon>Pichiaceae</taxon>
        <taxon>Ambrosiozyma</taxon>
    </lineage>
</organism>
<comment type="caution">
    <text evidence="1">The sequence shown here is derived from an EMBL/GenBank/DDBJ whole genome shotgun (WGS) entry which is preliminary data.</text>
</comment>
<evidence type="ECO:0000313" key="1">
    <source>
        <dbReference type="EMBL" id="GME98340.1"/>
    </source>
</evidence>
<evidence type="ECO:0000313" key="2">
    <source>
        <dbReference type="Proteomes" id="UP001165064"/>
    </source>
</evidence>
<keyword evidence="2" id="KW-1185">Reference proteome</keyword>
<sequence length="131" mass="15433">MEQGQSNDHLTKSPESPIHKNKRFQMISTQLLAEIAQNKFSSMFLHPVSKVDEPGYYNVIKRPVDLKTLTRDIKSGKIETFEELEFELQLMFSNAVMYNDIYQAETYKWTIEMMEEAKNLIEMFRKTVNES</sequence>